<accession>A0A6S6LZ67</accession>
<name>A0A6S6LZ67_9BACT</name>
<dbReference type="KEGG" id="gbn:GEOBRER4_13690"/>
<proteinExistence type="predicted"/>
<dbReference type="InterPro" id="IPR005358">
    <property type="entry name" value="Puta_zinc/iron-chelating_dom"/>
</dbReference>
<keyword evidence="2" id="KW-1185">Reference proteome</keyword>
<gene>
    <name evidence="1" type="ORF">GEOBRER4_n1428</name>
</gene>
<evidence type="ECO:0000313" key="2">
    <source>
        <dbReference type="Proteomes" id="UP000515472"/>
    </source>
</evidence>
<dbReference type="Pfam" id="PF03692">
    <property type="entry name" value="CxxCxxCC"/>
    <property type="match status" value="1"/>
</dbReference>
<organism evidence="1 2">
    <name type="scientific">Citrifermentans bremense</name>
    <dbReference type="NCBI Taxonomy" id="60035"/>
    <lineage>
        <taxon>Bacteria</taxon>
        <taxon>Pseudomonadati</taxon>
        <taxon>Thermodesulfobacteriota</taxon>
        <taxon>Desulfuromonadia</taxon>
        <taxon>Geobacterales</taxon>
        <taxon>Geobacteraceae</taxon>
        <taxon>Citrifermentans</taxon>
    </lineage>
</organism>
<dbReference type="RefSeq" id="WP_185244791.1">
    <property type="nucleotide sequence ID" value="NZ_AP023213.1"/>
</dbReference>
<evidence type="ECO:0000313" key="1">
    <source>
        <dbReference type="EMBL" id="BCG46619.1"/>
    </source>
</evidence>
<dbReference type="AlphaFoldDB" id="A0A6S6LZ67"/>
<dbReference type="Proteomes" id="UP000515472">
    <property type="component" value="Chromosome"/>
</dbReference>
<protein>
    <submittedName>
        <fullName evidence="1">Uncharacterized protein</fullName>
    </submittedName>
</protein>
<sequence length="225" mass="24106">MDEISWQAESFAAALVGKLREILDGEAGLAALAAAVKRCSEAAEEVCAGRPMACAPGCPSCCVLNVAVLLPEAVLVARRLSATLPPDELSRLRGTLAAHRSSTRWMDDEERILKRADCPFLDGYGSCSIHEVRPLACRAAASLDADCCRSAFSPVVTDEPRLVPADLLRQAAYDEAFSALALVLKGLGLDSRSIELGTGVLAFVDMPEYLELFLEGGRLPDSLWR</sequence>
<dbReference type="EMBL" id="AP023213">
    <property type="protein sequence ID" value="BCG46619.1"/>
    <property type="molecule type" value="Genomic_DNA"/>
</dbReference>
<reference evidence="1 2" key="1">
    <citation type="submission" date="2020-06" db="EMBL/GenBank/DDBJ databases">
        <title>Interaction of electrochemicaly active bacteria, Geobacter bremensis R4 on different carbon anode.</title>
        <authorList>
            <person name="Meng L."/>
            <person name="Yoshida N."/>
        </authorList>
    </citation>
    <scope>NUCLEOTIDE SEQUENCE [LARGE SCALE GENOMIC DNA]</scope>
    <source>
        <strain evidence="1 2">R4</strain>
    </source>
</reference>